<accession>A0ACC2P521</accession>
<dbReference type="Proteomes" id="UP001239111">
    <property type="component" value="Chromosome 2"/>
</dbReference>
<reference evidence="1" key="1">
    <citation type="submission" date="2023-04" db="EMBL/GenBank/DDBJ databases">
        <title>A chromosome-level genome assembly of the parasitoid wasp Eretmocerus hayati.</title>
        <authorList>
            <person name="Zhong Y."/>
            <person name="Liu S."/>
            <person name="Liu Y."/>
        </authorList>
    </citation>
    <scope>NUCLEOTIDE SEQUENCE</scope>
    <source>
        <strain evidence="1">ZJU_SS_LIU_2023</strain>
    </source>
</reference>
<dbReference type="EMBL" id="CM056742">
    <property type="protein sequence ID" value="KAJ8678655.1"/>
    <property type="molecule type" value="Genomic_DNA"/>
</dbReference>
<proteinExistence type="predicted"/>
<keyword evidence="2" id="KW-1185">Reference proteome</keyword>
<gene>
    <name evidence="1" type="ORF">QAD02_014442</name>
</gene>
<evidence type="ECO:0000313" key="2">
    <source>
        <dbReference type="Proteomes" id="UP001239111"/>
    </source>
</evidence>
<sequence>MISKIDPWVTLNILLYVLASHGILQDELLEKSCSQEECTSDECKRAASVIQFFIDEREKPCNNFYSFACGGFVKKAEIPMGKLFTTPLTSLKDKVFGELRKNLKTSAKSGEPRTFNLVKNFYNACMNLSLIESHGSEPLLRIIKVLGGWPVTMGDSWDGSKFDWLKADVKLRHLGFHPKYIFNIFVFNDPYNSSMNTLYIDPLISHINYAALKLGLRNSVVRSYRKYIIEVAKFFGADEIQAFRESRQIVLFERRLVMATSYLSPILNASKSNTEFTIKELKSIIPQIDWRAYLNGLSQPIVSIRNSDVVRIGNLNYLMKVKHILRKTPKRVVANYLVWRSIAESIPHTHISLRVLEKHFEERLNYERKKITRWRECINLLSEKSGLPVGISSLYVKNHFKNSTRTSVQPILQAIVDEFQDLLNKCSWMDEKTRNAALRKSKFMRKVIAYPDELLNDETIDEYTSDLKMSRNDHFKNILSLRRFHFDYMMSGLFDEANKSLWVTLSDSTVTNAYYYSIHNTLALLAAILQPPIFHEDWPDYMKFGSVGFILGHEMMHAYDSKNSRFDETGSLRPWISKAVEPIYHDRIKCFISQYDKYRDDVLGLQVNGSLTVNENLADAVGMKVSYYAYQKWRQMKNTTEPYLPGLNYSPEQLFWISSMFFLCTKSTDYQRMNTLLTDVHTSSDFRVIGTLSNSRSFPKAFECEEGSIMNPLDKCVLW</sequence>
<comment type="caution">
    <text evidence="1">The sequence shown here is derived from an EMBL/GenBank/DDBJ whole genome shotgun (WGS) entry which is preliminary data.</text>
</comment>
<protein>
    <submittedName>
        <fullName evidence="1">Uncharacterized protein</fullName>
    </submittedName>
</protein>
<organism evidence="1 2">
    <name type="scientific">Eretmocerus hayati</name>
    <dbReference type="NCBI Taxonomy" id="131215"/>
    <lineage>
        <taxon>Eukaryota</taxon>
        <taxon>Metazoa</taxon>
        <taxon>Ecdysozoa</taxon>
        <taxon>Arthropoda</taxon>
        <taxon>Hexapoda</taxon>
        <taxon>Insecta</taxon>
        <taxon>Pterygota</taxon>
        <taxon>Neoptera</taxon>
        <taxon>Endopterygota</taxon>
        <taxon>Hymenoptera</taxon>
        <taxon>Apocrita</taxon>
        <taxon>Proctotrupomorpha</taxon>
        <taxon>Chalcidoidea</taxon>
        <taxon>Aphelinidae</taxon>
        <taxon>Aphelininae</taxon>
        <taxon>Eretmocerus</taxon>
    </lineage>
</organism>
<name>A0ACC2P521_9HYME</name>
<evidence type="ECO:0000313" key="1">
    <source>
        <dbReference type="EMBL" id="KAJ8678655.1"/>
    </source>
</evidence>